<organism evidence="5 6">
    <name type="scientific">Eiseniibacteriota bacterium</name>
    <dbReference type="NCBI Taxonomy" id="2212470"/>
    <lineage>
        <taxon>Bacteria</taxon>
        <taxon>Candidatus Eiseniibacteriota</taxon>
    </lineage>
</organism>
<gene>
    <name evidence="5" type="ORF">E6K80_06935</name>
</gene>
<dbReference type="Gene3D" id="1.10.10.10">
    <property type="entry name" value="Winged helix-like DNA-binding domain superfamily/Winged helix DNA-binding domain"/>
    <property type="match status" value="1"/>
</dbReference>
<dbReference type="GO" id="GO:0003677">
    <property type="term" value="F:DNA binding"/>
    <property type="evidence" value="ECO:0007669"/>
    <property type="project" value="UniProtKB-KW"/>
</dbReference>
<sequence length="130" mass="14542">MNKPPLGTQELQLLRHVARGGPGSVGQVAETFGATQDLARSTVLTMMERLRAKGYLTRRRLKGVYVYVSSARDEDLLRDAVGRFVQRALEGSVSPFAAYLAHRSEVSEEELEDLERALERLRSKRGRGAR</sequence>
<dbReference type="GO" id="GO:0045892">
    <property type="term" value="P:negative regulation of DNA-templated transcription"/>
    <property type="evidence" value="ECO:0007669"/>
    <property type="project" value="InterPro"/>
</dbReference>
<dbReference type="EMBL" id="VBPA01000164">
    <property type="protein sequence ID" value="TMQ70979.1"/>
    <property type="molecule type" value="Genomic_DNA"/>
</dbReference>
<accession>A0A538U5K4</accession>
<name>A0A538U5K4_UNCEI</name>
<dbReference type="InterPro" id="IPR005650">
    <property type="entry name" value="BlaI_family"/>
</dbReference>
<evidence type="ECO:0000256" key="2">
    <source>
        <dbReference type="ARBA" id="ARBA00023015"/>
    </source>
</evidence>
<dbReference type="Gene3D" id="1.10.4040.10">
    <property type="entry name" value="Penicillinase repressor domain"/>
    <property type="match status" value="1"/>
</dbReference>
<keyword evidence="4" id="KW-0804">Transcription</keyword>
<evidence type="ECO:0000256" key="3">
    <source>
        <dbReference type="ARBA" id="ARBA00023125"/>
    </source>
</evidence>
<keyword evidence="3" id="KW-0238">DNA-binding</keyword>
<dbReference type="Proteomes" id="UP000319836">
    <property type="component" value="Unassembled WGS sequence"/>
</dbReference>
<dbReference type="AlphaFoldDB" id="A0A538U5K4"/>
<dbReference type="PIRSF" id="PIRSF019455">
    <property type="entry name" value="CopR_AtkY"/>
    <property type="match status" value="1"/>
</dbReference>
<dbReference type="InterPro" id="IPR036388">
    <property type="entry name" value="WH-like_DNA-bd_sf"/>
</dbReference>
<evidence type="ECO:0000256" key="4">
    <source>
        <dbReference type="ARBA" id="ARBA00023163"/>
    </source>
</evidence>
<evidence type="ECO:0000256" key="1">
    <source>
        <dbReference type="ARBA" id="ARBA00011046"/>
    </source>
</evidence>
<comment type="caution">
    <text evidence="5">The sequence shown here is derived from an EMBL/GenBank/DDBJ whole genome shotgun (WGS) entry which is preliminary data.</text>
</comment>
<reference evidence="5 6" key="1">
    <citation type="journal article" date="2019" name="Nat. Microbiol.">
        <title>Mediterranean grassland soil C-N compound turnover is dependent on rainfall and depth, and is mediated by genomically divergent microorganisms.</title>
        <authorList>
            <person name="Diamond S."/>
            <person name="Andeer P.F."/>
            <person name="Li Z."/>
            <person name="Crits-Christoph A."/>
            <person name="Burstein D."/>
            <person name="Anantharaman K."/>
            <person name="Lane K.R."/>
            <person name="Thomas B.C."/>
            <person name="Pan C."/>
            <person name="Northen T.R."/>
            <person name="Banfield J.F."/>
        </authorList>
    </citation>
    <scope>NUCLEOTIDE SEQUENCE [LARGE SCALE GENOMIC DNA]</scope>
    <source>
        <strain evidence="5">WS_10</strain>
    </source>
</reference>
<proteinExistence type="inferred from homology"/>
<dbReference type="SUPFAM" id="SSF46785">
    <property type="entry name" value="Winged helix' DNA-binding domain"/>
    <property type="match status" value="1"/>
</dbReference>
<dbReference type="InterPro" id="IPR036390">
    <property type="entry name" value="WH_DNA-bd_sf"/>
</dbReference>
<protein>
    <submittedName>
        <fullName evidence="5">BlaI/MecI/CopY family transcriptional regulator</fullName>
    </submittedName>
</protein>
<evidence type="ECO:0000313" key="6">
    <source>
        <dbReference type="Proteomes" id="UP000319836"/>
    </source>
</evidence>
<dbReference type="Pfam" id="PF03965">
    <property type="entry name" value="Penicillinase_R"/>
    <property type="match status" value="1"/>
</dbReference>
<comment type="similarity">
    <text evidence="1">Belongs to the BlaI transcriptional regulatory family.</text>
</comment>
<keyword evidence="2" id="KW-0805">Transcription regulation</keyword>
<evidence type="ECO:0000313" key="5">
    <source>
        <dbReference type="EMBL" id="TMQ70979.1"/>
    </source>
</evidence>